<dbReference type="Proteomes" id="UP000054485">
    <property type="component" value="Unassembled WGS sequence"/>
</dbReference>
<gene>
    <name evidence="1" type="ORF">CY34DRAFT_808758</name>
</gene>
<dbReference type="HOGENOM" id="CLU_2741729_0_0_1"/>
<sequence length="71" mass="8178">MCRTHTTSPFGTIWQTSLNYARINIDDRYSYPHHTSDQVDGCGANDDDERFPKTLRRCCGILEQNLLDISN</sequence>
<accession>A0A0D0B5A9</accession>
<evidence type="ECO:0000313" key="2">
    <source>
        <dbReference type="Proteomes" id="UP000054485"/>
    </source>
</evidence>
<dbReference type="AlphaFoldDB" id="A0A0D0B5A9"/>
<dbReference type="EMBL" id="KN835363">
    <property type="protein sequence ID" value="KIK39003.1"/>
    <property type="molecule type" value="Genomic_DNA"/>
</dbReference>
<protein>
    <submittedName>
        <fullName evidence="1">Uncharacterized protein</fullName>
    </submittedName>
</protein>
<keyword evidence="2" id="KW-1185">Reference proteome</keyword>
<name>A0A0D0B5A9_9AGAM</name>
<organism evidence="1 2">
    <name type="scientific">Suillus luteus UH-Slu-Lm8-n1</name>
    <dbReference type="NCBI Taxonomy" id="930992"/>
    <lineage>
        <taxon>Eukaryota</taxon>
        <taxon>Fungi</taxon>
        <taxon>Dikarya</taxon>
        <taxon>Basidiomycota</taxon>
        <taxon>Agaricomycotina</taxon>
        <taxon>Agaricomycetes</taxon>
        <taxon>Agaricomycetidae</taxon>
        <taxon>Boletales</taxon>
        <taxon>Suillineae</taxon>
        <taxon>Suillaceae</taxon>
        <taxon>Suillus</taxon>
    </lineage>
</organism>
<reference evidence="2" key="2">
    <citation type="submission" date="2015-01" db="EMBL/GenBank/DDBJ databases">
        <title>Evolutionary Origins and Diversification of the Mycorrhizal Mutualists.</title>
        <authorList>
            <consortium name="DOE Joint Genome Institute"/>
            <consortium name="Mycorrhizal Genomics Consortium"/>
            <person name="Kohler A."/>
            <person name="Kuo A."/>
            <person name="Nagy L.G."/>
            <person name="Floudas D."/>
            <person name="Copeland A."/>
            <person name="Barry K.W."/>
            <person name="Cichocki N."/>
            <person name="Veneault-Fourrey C."/>
            <person name="LaButti K."/>
            <person name="Lindquist E.A."/>
            <person name="Lipzen A."/>
            <person name="Lundell T."/>
            <person name="Morin E."/>
            <person name="Murat C."/>
            <person name="Riley R."/>
            <person name="Ohm R."/>
            <person name="Sun H."/>
            <person name="Tunlid A."/>
            <person name="Henrissat B."/>
            <person name="Grigoriev I.V."/>
            <person name="Hibbett D.S."/>
            <person name="Martin F."/>
        </authorList>
    </citation>
    <scope>NUCLEOTIDE SEQUENCE [LARGE SCALE GENOMIC DNA]</scope>
    <source>
        <strain evidence="2">UH-Slu-Lm8-n1</strain>
    </source>
</reference>
<dbReference type="InParanoid" id="A0A0D0B5A9"/>
<reference evidence="1 2" key="1">
    <citation type="submission" date="2014-04" db="EMBL/GenBank/DDBJ databases">
        <authorList>
            <consortium name="DOE Joint Genome Institute"/>
            <person name="Kuo A."/>
            <person name="Ruytinx J."/>
            <person name="Rineau F."/>
            <person name="Colpaert J."/>
            <person name="Kohler A."/>
            <person name="Nagy L.G."/>
            <person name="Floudas D."/>
            <person name="Copeland A."/>
            <person name="Barry K.W."/>
            <person name="Cichocki N."/>
            <person name="Veneault-Fourrey C."/>
            <person name="LaButti K."/>
            <person name="Lindquist E.A."/>
            <person name="Lipzen A."/>
            <person name="Lundell T."/>
            <person name="Morin E."/>
            <person name="Murat C."/>
            <person name="Sun H."/>
            <person name="Tunlid A."/>
            <person name="Henrissat B."/>
            <person name="Grigoriev I.V."/>
            <person name="Hibbett D.S."/>
            <person name="Martin F."/>
            <person name="Nordberg H.P."/>
            <person name="Cantor M.N."/>
            <person name="Hua S.X."/>
        </authorList>
    </citation>
    <scope>NUCLEOTIDE SEQUENCE [LARGE SCALE GENOMIC DNA]</scope>
    <source>
        <strain evidence="1 2">UH-Slu-Lm8-n1</strain>
    </source>
</reference>
<evidence type="ECO:0000313" key="1">
    <source>
        <dbReference type="EMBL" id="KIK39003.1"/>
    </source>
</evidence>
<proteinExistence type="predicted"/>